<reference evidence="2" key="1">
    <citation type="submission" date="2019-12" db="EMBL/GenBank/DDBJ databases">
        <title>Genome sequencing and annotation of Brassica cretica.</title>
        <authorList>
            <person name="Studholme D.J."/>
            <person name="Sarris P."/>
        </authorList>
    </citation>
    <scope>NUCLEOTIDE SEQUENCE</scope>
    <source>
        <strain evidence="2">PFS-109/04</strain>
        <tissue evidence="2">Leaf</tissue>
    </source>
</reference>
<evidence type="ECO:0000313" key="3">
    <source>
        <dbReference type="Proteomes" id="UP000712600"/>
    </source>
</evidence>
<dbReference type="AlphaFoldDB" id="A0A8S9QQ84"/>
<organism evidence="2 3">
    <name type="scientific">Brassica cretica</name>
    <name type="common">Mustard</name>
    <dbReference type="NCBI Taxonomy" id="69181"/>
    <lineage>
        <taxon>Eukaryota</taxon>
        <taxon>Viridiplantae</taxon>
        <taxon>Streptophyta</taxon>
        <taxon>Embryophyta</taxon>
        <taxon>Tracheophyta</taxon>
        <taxon>Spermatophyta</taxon>
        <taxon>Magnoliopsida</taxon>
        <taxon>eudicotyledons</taxon>
        <taxon>Gunneridae</taxon>
        <taxon>Pentapetalae</taxon>
        <taxon>rosids</taxon>
        <taxon>malvids</taxon>
        <taxon>Brassicales</taxon>
        <taxon>Brassicaceae</taxon>
        <taxon>Brassiceae</taxon>
        <taxon>Brassica</taxon>
    </lineage>
</organism>
<comment type="caution">
    <text evidence="2">The sequence shown here is derived from an EMBL/GenBank/DDBJ whole genome shotgun (WGS) entry which is preliminary data.</text>
</comment>
<feature type="region of interest" description="Disordered" evidence="1">
    <location>
        <begin position="1"/>
        <end position="96"/>
    </location>
</feature>
<feature type="compositionally biased region" description="Basic and acidic residues" evidence="1">
    <location>
        <begin position="1"/>
        <end position="23"/>
    </location>
</feature>
<gene>
    <name evidence="2" type="ORF">F2Q69_00015054</name>
</gene>
<evidence type="ECO:0000313" key="2">
    <source>
        <dbReference type="EMBL" id="KAF3555226.1"/>
    </source>
</evidence>
<dbReference type="EMBL" id="QGKX02000996">
    <property type="protein sequence ID" value="KAF3555226.1"/>
    <property type="molecule type" value="Genomic_DNA"/>
</dbReference>
<feature type="compositionally biased region" description="Basic and acidic residues" evidence="1">
    <location>
        <begin position="30"/>
        <end position="68"/>
    </location>
</feature>
<proteinExistence type="predicted"/>
<evidence type="ECO:0000256" key="1">
    <source>
        <dbReference type="SAM" id="MobiDB-lite"/>
    </source>
</evidence>
<sequence>MNKEVFRFSAAKPKENRVGEDAHSSPQRYRQKDYAAVTERDTRQDSRNEHRMKNRHSGRDDPTPDTGKEVQTPTRLDIPRTTETQMRARPIAKSSDQTVTLNRNVSWCPRMLTKWNL</sequence>
<protein>
    <submittedName>
        <fullName evidence="2">Uncharacterized protein</fullName>
    </submittedName>
</protein>
<accession>A0A8S9QQ84</accession>
<name>A0A8S9QQ84_BRACR</name>
<dbReference type="Proteomes" id="UP000712600">
    <property type="component" value="Unassembled WGS sequence"/>
</dbReference>